<dbReference type="EMBL" id="CM004395">
    <property type="protein sequence ID" value="KAG8647650.1"/>
    <property type="molecule type" value="Genomic_DNA"/>
</dbReference>
<organism evidence="1 2">
    <name type="scientific">Manihot esculenta</name>
    <name type="common">Cassava</name>
    <name type="synonym">Jatropha manihot</name>
    <dbReference type="NCBI Taxonomy" id="3983"/>
    <lineage>
        <taxon>Eukaryota</taxon>
        <taxon>Viridiplantae</taxon>
        <taxon>Streptophyta</taxon>
        <taxon>Embryophyta</taxon>
        <taxon>Tracheophyta</taxon>
        <taxon>Spermatophyta</taxon>
        <taxon>Magnoliopsida</taxon>
        <taxon>eudicotyledons</taxon>
        <taxon>Gunneridae</taxon>
        <taxon>Pentapetalae</taxon>
        <taxon>rosids</taxon>
        <taxon>fabids</taxon>
        <taxon>Malpighiales</taxon>
        <taxon>Euphorbiaceae</taxon>
        <taxon>Crotonoideae</taxon>
        <taxon>Manihoteae</taxon>
        <taxon>Manihot</taxon>
    </lineage>
</organism>
<comment type="caution">
    <text evidence="1">The sequence shown here is derived from an EMBL/GenBank/DDBJ whole genome shotgun (WGS) entry which is preliminary data.</text>
</comment>
<evidence type="ECO:0000313" key="2">
    <source>
        <dbReference type="Proteomes" id="UP000091857"/>
    </source>
</evidence>
<sequence>MFLKRKLSLTMSIPFQQPFYPFHLIKSYHQLVLLHLRISTTEILCSRHHLCPHHPFLLLSSSLPSSFSAFFLSRSSIFVHSKDKNYLRSSSFLPSIFFFVYARST</sequence>
<accession>A0ACB7H593</accession>
<dbReference type="Proteomes" id="UP000091857">
    <property type="component" value="Chromosome 9"/>
</dbReference>
<reference evidence="2" key="1">
    <citation type="journal article" date="2016" name="Nat. Biotechnol.">
        <title>Sequencing wild and cultivated cassava and related species reveals extensive interspecific hybridization and genetic diversity.</title>
        <authorList>
            <person name="Bredeson J.V."/>
            <person name="Lyons J.B."/>
            <person name="Prochnik S.E."/>
            <person name="Wu G.A."/>
            <person name="Ha C.M."/>
            <person name="Edsinger-Gonzales E."/>
            <person name="Grimwood J."/>
            <person name="Schmutz J."/>
            <person name="Rabbi I.Y."/>
            <person name="Egesi C."/>
            <person name="Nauluvula P."/>
            <person name="Lebot V."/>
            <person name="Ndunguru J."/>
            <person name="Mkamilo G."/>
            <person name="Bart R.S."/>
            <person name="Setter T.L."/>
            <person name="Gleadow R.M."/>
            <person name="Kulakow P."/>
            <person name="Ferguson M.E."/>
            <person name="Rounsley S."/>
            <person name="Rokhsar D.S."/>
        </authorList>
    </citation>
    <scope>NUCLEOTIDE SEQUENCE [LARGE SCALE GENOMIC DNA]</scope>
    <source>
        <strain evidence="2">cv. AM560-2</strain>
    </source>
</reference>
<proteinExistence type="predicted"/>
<evidence type="ECO:0000313" key="1">
    <source>
        <dbReference type="EMBL" id="KAG8647650.1"/>
    </source>
</evidence>
<keyword evidence="2" id="KW-1185">Reference proteome</keyword>
<gene>
    <name evidence="1" type="ORF">MANES_09G095050v8</name>
</gene>
<protein>
    <submittedName>
        <fullName evidence="1">Uncharacterized protein</fullName>
    </submittedName>
</protein>
<name>A0ACB7H593_MANES</name>